<evidence type="ECO:0000256" key="9">
    <source>
        <dbReference type="ARBA" id="ARBA00023098"/>
    </source>
</evidence>
<keyword evidence="9" id="KW-0443">Lipid metabolism</keyword>
<dbReference type="SMART" id="SM00046">
    <property type="entry name" value="DAGKc"/>
    <property type="match status" value="1"/>
</dbReference>
<dbReference type="Gene3D" id="3.40.50.10330">
    <property type="entry name" value="Probable inorganic polyphosphate/atp-NAD kinase, domain 1"/>
    <property type="match status" value="1"/>
</dbReference>
<evidence type="ECO:0000256" key="2">
    <source>
        <dbReference type="ARBA" id="ARBA00022516"/>
    </source>
</evidence>
<keyword evidence="5" id="KW-0547">Nucleotide-binding</keyword>
<keyword evidence="11" id="KW-1208">Phospholipid metabolism</keyword>
<dbReference type="GO" id="GO:0016301">
    <property type="term" value="F:kinase activity"/>
    <property type="evidence" value="ECO:0007669"/>
    <property type="project" value="UniProtKB-KW"/>
</dbReference>
<organism evidence="13 14">
    <name type="scientific">Chryseotalea sanaruensis</name>
    <dbReference type="NCBI Taxonomy" id="2482724"/>
    <lineage>
        <taxon>Bacteria</taxon>
        <taxon>Pseudomonadati</taxon>
        <taxon>Bacteroidota</taxon>
        <taxon>Cytophagia</taxon>
        <taxon>Cytophagales</taxon>
        <taxon>Chryseotaleaceae</taxon>
        <taxon>Chryseotalea</taxon>
    </lineage>
</organism>
<dbReference type="SUPFAM" id="SSF111331">
    <property type="entry name" value="NAD kinase/diacylglycerol kinase-like"/>
    <property type="match status" value="1"/>
</dbReference>
<dbReference type="Pfam" id="PF00781">
    <property type="entry name" value="DAGK_cat"/>
    <property type="match status" value="1"/>
</dbReference>
<dbReference type="OrthoDB" id="9786026at2"/>
<evidence type="ECO:0000256" key="8">
    <source>
        <dbReference type="ARBA" id="ARBA00022842"/>
    </source>
</evidence>
<gene>
    <name evidence="13" type="ORF">SanaruYs_19400</name>
</gene>
<dbReference type="InterPro" id="IPR050187">
    <property type="entry name" value="Lipid_Phosphate_FormReg"/>
</dbReference>
<dbReference type="Gene3D" id="2.60.200.40">
    <property type="match status" value="1"/>
</dbReference>
<evidence type="ECO:0000313" key="14">
    <source>
        <dbReference type="Proteomes" id="UP000288227"/>
    </source>
</evidence>
<keyword evidence="8" id="KW-0460">Magnesium</keyword>
<evidence type="ECO:0000256" key="11">
    <source>
        <dbReference type="ARBA" id="ARBA00023264"/>
    </source>
</evidence>
<keyword evidence="14" id="KW-1185">Reference proteome</keyword>
<dbReference type="InterPro" id="IPR017438">
    <property type="entry name" value="ATP-NAD_kinase_N"/>
</dbReference>
<name>A0A401U9Z9_9BACT</name>
<evidence type="ECO:0000259" key="12">
    <source>
        <dbReference type="PROSITE" id="PS50146"/>
    </source>
</evidence>
<keyword evidence="4" id="KW-0479">Metal-binding</keyword>
<dbReference type="GO" id="GO:0008654">
    <property type="term" value="P:phospholipid biosynthetic process"/>
    <property type="evidence" value="ECO:0007669"/>
    <property type="project" value="UniProtKB-KW"/>
</dbReference>
<evidence type="ECO:0000256" key="3">
    <source>
        <dbReference type="ARBA" id="ARBA00022679"/>
    </source>
</evidence>
<comment type="caution">
    <text evidence="13">The sequence shown here is derived from an EMBL/GenBank/DDBJ whole genome shotgun (WGS) entry which is preliminary data.</text>
</comment>
<sequence length="298" mass="32569">MASKSALFIINKFAGGGFQPKVEGKILDICAKHNIECSIEFTRDRGHATVLAQEGINKNFNSIIAVGGDGTVNEVARALVNTEQIMAIVPKGSGNGLSRHLGIPLAFEKAVENIFTGKVLRMDTFTINDRLSLNVSGIGFDGHVANLFGKDGKRGLIGYAKLTLKEFLRFKNFPMTINIDGKEQNSNSFIVAIANSSQYGNNARIAPLASVTDELLHLSILKKVPSQMSIPFMIKMFAGQVHRSAYCETLSGKNIIINTEQQQPFHVDGEPTGYDNQFNIKLQPHSLSITVPQQTSKY</sequence>
<dbReference type="InterPro" id="IPR045540">
    <property type="entry name" value="YegS/DAGK_C"/>
</dbReference>
<keyword evidence="7" id="KW-0067">ATP-binding</keyword>
<evidence type="ECO:0000256" key="1">
    <source>
        <dbReference type="ARBA" id="ARBA00001946"/>
    </source>
</evidence>
<dbReference type="InterPro" id="IPR016064">
    <property type="entry name" value="NAD/diacylglycerol_kinase_sf"/>
</dbReference>
<comment type="cofactor">
    <cofactor evidence="1">
        <name>Mg(2+)</name>
        <dbReference type="ChEBI" id="CHEBI:18420"/>
    </cofactor>
</comment>
<evidence type="ECO:0000256" key="7">
    <source>
        <dbReference type="ARBA" id="ARBA00022840"/>
    </source>
</evidence>
<dbReference type="RefSeq" id="WP_127122361.1">
    <property type="nucleotide sequence ID" value="NZ_BHXQ01000003.1"/>
</dbReference>
<evidence type="ECO:0000313" key="13">
    <source>
        <dbReference type="EMBL" id="GCC51711.1"/>
    </source>
</evidence>
<keyword evidence="10" id="KW-0594">Phospholipid biosynthesis</keyword>
<evidence type="ECO:0000256" key="5">
    <source>
        <dbReference type="ARBA" id="ARBA00022741"/>
    </source>
</evidence>
<dbReference type="AlphaFoldDB" id="A0A401U9Z9"/>
<keyword evidence="2" id="KW-0444">Lipid biosynthesis</keyword>
<dbReference type="PANTHER" id="PTHR12358">
    <property type="entry name" value="SPHINGOSINE KINASE"/>
    <property type="match status" value="1"/>
</dbReference>
<feature type="domain" description="DAGKc" evidence="12">
    <location>
        <begin position="1"/>
        <end position="131"/>
    </location>
</feature>
<keyword evidence="6 13" id="KW-0418">Kinase</keyword>
<protein>
    <submittedName>
        <fullName evidence="13">Diacylglycerol kinase</fullName>
    </submittedName>
</protein>
<dbReference type="Proteomes" id="UP000288227">
    <property type="component" value="Unassembled WGS sequence"/>
</dbReference>
<dbReference type="GO" id="GO:0005524">
    <property type="term" value="F:ATP binding"/>
    <property type="evidence" value="ECO:0007669"/>
    <property type="project" value="UniProtKB-KW"/>
</dbReference>
<dbReference type="InterPro" id="IPR001206">
    <property type="entry name" value="Diacylglycerol_kinase_cat_dom"/>
</dbReference>
<dbReference type="EMBL" id="BHXQ01000003">
    <property type="protein sequence ID" value="GCC51711.1"/>
    <property type="molecule type" value="Genomic_DNA"/>
</dbReference>
<dbReference type="PANTHER" id="PTHR12358:SF106">
    <property type="entry name" value="LIPID KINASE YEGS"/>
    <property type="match status" value="1"/>
</dbReference>
<proteinExistence type="predicted"/>
<dbReference type="InterPro" id="IPR005218">
    <property type="entry name" value="Diacylglycerol/lipid_kinase"/>
</dbReference>
<keyword evidence="3" id="KW-0808">Transferase</keyword>
<evidence type="ECO:0000256" key="10">
    <source>
        <dbReference type="ARBA" id="ARBA00023209"/>
    </source>
</evidence>
<evidence type="ECO:0000256" key="4">
    <source>
        <dbReference type="ARBA" id="ARBA00022723"/>
    </source>
</evidence>
<accession>A0A401U9Z9</accession>
<dbReference type="NCBIfam" id="TIGR00147">
    <property type="entry name" value="YegS/Rv2252/BmrU family lipid kinase"/>
    <property type="match status" value="1"/>
</dbReference>
<dbReference type="GO" id="GO:0005886">
    <property type="term" value="C:plasma membrane"/>
    <property type="evidence" value="ECO:0007669"/>
    <property type="project" value="TreeGrafter"/>
</dbReference>
<evidence type="ECO:0000256" key="6">
    <source>
        <dbReference type="ARBA" id="ARBA00022777"/>
    </source>
</evidence>
<dbReference type="GO" id="GO:0046872">
    <property type="term" value="F:metal ion binding"/>
    <property type="evidence" value="ECO:0007669"/>
    <property type="project" value="UniProtKB-KW"/>
</dbReference>
<dbReference type="Pfam" id="PF19279">
    <property type="entry name" value="YegS_C"/>
    <property type="match status" value="1"/>
</dbReference>
<dbReference type="PROSITE" id="PS50146">
    <property type="entry name" value="DAGK"/>
    <property type="match status" value="1"/>
</dbReference>
<reference evidence="13 14" key="1">
    <citation type="submission" date="2018-11" db="EMBL/GenBank/DDBJ databases">
        <title>Chryseotalea sanarue gen. nov., sp., nov., a member of the family Cytophagaceae, isolated from a brackish lake in Hamamatsu Japan.</title>
        <authorList>
            <person name="Maejima Y."/>
            <person name="Iino T."/>
            <person name="Muraguchi Y."/>
            <person name="Fukuda K."/>
            <person name="Ohkuma M."/>
            <person name="Moriuchi R."/>
            <person name="Dohra H."/>
            <person name="Kimbara K."/>
            <person name="Shintani M."/>
        </authorList>
    </citation>
    <scope>NUCLEOTIDE SEQUENCE [LARGE SCALE GENOMIC DNA]</scope>
    <source>
        <strain evidence="13 14">Ys</strain>
    </source>
</reference>